<dbReference type="GO" id="GO:0015297">
    <property type="term" value="F:antiporter activity"/>
    <property type="evidence" value="ECO:0007669"/>
    <property type="project" value="InterPro"/>
</dbReference>
<evidence type="ECO:0000256" key="7">
    <source>
        <dbReference type="SAM" id="Phobius"/>
    </source>
</evidence>
<dbReference type="Proteomes" id="UP000028545">
    <property type="component" value="Unassembled WGS sequence"/>
</dbReference>
<dbReference type="GO" id="GO:1990961">
    <property type="term" value="P:xenobiotic detoxification by transmembrane export across the plasma membrane"/>
    <property type="evidence" value="ECO:0007669"/>
    <property type="project" value="InterPro"/>
</dbReference>
<dbReference type="GO" id="GO:0016020">
    <property type="term" value="C:membrane"/>
    <property type="evidence" value="ECO:0007669"/>
    <property type="project" value="UniProtKB-SubCell"/>
</dbReference>
<name>A0A084G1D2_PSEDA</name>
<dbReference type="InterPro" id="IPR002528">
    <property type="entry name" value="MATE_fam"/>
</dbReference>
<evidence type="ECO:0000313" key="9">
    <source>
        <dbReference type="Proteomes" id="UP000028545"/>
    </source>
</evidence>
<dbReference type="OMA" id="CTETWAY"/>
<comment type="subcellular location">
    <subcellularLocation>
        <location evidence="1">Membrane</location>
        <topology evidence="1">Multi-pass membrane protein</topology>
    </subcellularLocation>
</comment>
<keyword evidence="3 7" id="KW-0812">Transmembrane</keyword>
<feature type="transmembrane region" description="Helical" evidence="7">
    <location>
        <begin position="273"/>
        <end position="294"/>
    </location>
</feature>
<feature type="transmembrane region" description="Helical" evidence="7">
    <location>
        <begin position="489"/>
        <end position="508"/>
    </location>
</feature>
<feature type="transmembrane region" description="Helical" evidence="7">
    <location>
        <begin position="193"/>
        <end position="216"/>
    </location>
</feature>
<dbReference type="RefSeq" id="XP_016640943.1">
    <property type="nucleotide sequence ID" value="XM_016789116.1"/>
</dbReference>
<comment type="caution">
    <text evidence="8">The sequence shown here is derived from an EMBL/GenBank/DDBJ whole genome shotgun (WGS) entry which is preliminary data.</text>
</comment>
<dbReference type="InterPro" id="IPR045069">
    <property type="entry name" value="MATE_euk"/>
</dbReference>
<keyword evidence="5 7" id="KW-0472">Membrane</keyword>
<sequence length="627" mass="68399">MDRNDDSIADGAAQNSLAAVLSSSFRSRSPIAEEAIARDVAQCHRHHGEEAIDSESEAPVDMLGPTMYRRPSGVAYGPARPVFDDLSVDAPVLTPREMVQSRDAERVLLQDNHILPPTESETKPVSSWWGRWVAKPRKRKEGREPQETTPLLPGHHHEASYGDEELNQQWNEAVSAGRIRTTWAREARTIGSYAAPLLVAFMLQYSINVVCIFAVGRIGKVELGAVSLASMTSVITCYAPFLGLATSLDTLCAQAYGSGHKHLVGLQFQRMTYLLLLCYIPIAVVWWNGEWILAKVVPEPRSAELAGQYLRVLIVGGPFIGIFEAGKRFVQAQGLFHAVTFVLLAAAPINVFANWLLVWKLELGFIGAPIAIVITEILMPVFLLLYVRFVDGYQCWGGFSKRAFTNWGPMIRLAIPGMIMIEAEYLSFEILALASSQLGTSELAAQTVLSTLISIAYQLPFALSVAASTRVANLIGAGLVDAAKISAQVTVFLGTLLSVFNSSVMTIFRESLVDLFTKDLEVKALVLAVMPVAATITTSDGLSVSAHAILRGIGQQHIGGYANLVGHYLLSMPLAFGAAFGLGWKLKGLWLGLMCGLIFVALVEYIYIYLTDWKRAAKEAEARNTAE</sequence>
<keyword evidence="4 7" id="KW-1133">Transmembrane helix</keyword>
<dbReference type="GO" id="GO:0042910">
    <property type="term" value="F:xenobiotic transmembrane transporter activity"/>
    <property type="evidence" value="ECO:0007669"/>
    <property type="project" value="InterPro"/>
</dbReference>
<feature type="transmembrane region" description="Helical" evidence="7">
    <location>
        <begin position="228"/>
        <end position="252"/>
    </location>
</feature>
<feature type="transmembrane region" description="Helical" evidence="7">
    <location>
        <begin position="410"/>
        <end position="428"/>
    </location>
</feature>
<accession>A0A084G1D2</accession>
<feature type="transmembrane region" description="Helical" evidence="7">
    <location>
        <begin position="528"/>
        <end position="550"/>
    </location>
</feature>
<gene>
    <name evidence="8" type="ORF">SAPIO_CDS7219</name>
</gene>
<feature type="transmembrane region" description="Helical" evidence="7">
    <location>
        <begin position="448"/>
        <end position="468"/>
    </location>
</feature>
<dbReference type="GeneID" id="27726291"/>
<feature type="transmembrane region" description="Helical" evidence="7">
    <location>
        <begin position="363"/>
        <end position="389"/>
    </location>
</feature>
<reference evidence="8 9" key="1">
    <citation type="journal article" date="2014" name="Genome Announc.">
        <title>Draft genome sequence of the pathogenic fungus Scedosporium apiospermum.</title>
        <authorList>
            <person name="Vandeputte P."/>
            <person name="Ghamrawi S."/>
            <person name="Rechenmann M."/>
            <person name="Iltis A."/>
            <person name="Giraud S."/>
            <person name="Fleury M."/>
            <person name="Thornton C."/>
            <person name="Delhaes L."/>
            <person name="Meyer W."/>
            <person name="Papon N."/>
            <person name="Bouchara J.P."/>
        </authorList>
    </citation>
    <scope>NUCLEOTIDE SEQUENCE [LARGE SCALE GENOMIC DNA]</scope>
    <source>
        <strain evidence="8 9">IHEM 14462</strain>
    </source>
</reference>
<dbReference type="OrthoDB" id="2126698at2759"/>
<feature type="region of interest" description="Disordered" evidence="6">
    <location>
        <begin position="136"/>
        <end position="158"/>
    </location>
</feature>
<dbReference type="KEGG" id="sapo:SAPIO_CDS7219"/>
<protein>
    <submittedName>
        <fullName evidence="8">MATE efflux family protein</fullName>
    </submittedName>
</protein>
<evidence type="ECO:0000256" key="4">
    <source>
        <dbReference type="ARBA" id="ARBA00022989"/>
    </source>
</evidence>
<organism evidence="8 9">
    <name type="scientific">Pseudallescheria apiosperma</name>
    <name type="common">Scedosporium apiospermum</name>
    <dbReference type="NCBI Taxonomy" id="563466"/>
    <lineage>
        <taxon>Eukaryota</taxon>
        <taxon>Fungi</taxon>
        <taxon>Dikarya</taxon>
        <taxon>Ascomycota</taxon>
        <taxon>Pezizomycotina</taxon>
        <taxon>Sordariomycetes</taxon>
        <taxon>Hypocreomycetidae</taxon>
        <taxon>Microascales</taxon>
        <taxon>Microascaceae</taxon>
        <taxon>Scedosporium</taxon>
    </lineage>
</organism>
<dbReference type="NCBIfam" id="TIGR00797">
    <property type="entry name" value="matE"/>
    <property type="match status" value="1"/>
</dbReference>
<dbReference type="VEuPathDB" id="FungiDB:SAPIO_CDS7219"/>
<dbReference type="PANTHER" id="PTHR11206">
    <property type="entry name" value="MULTIDRUG RESISTANCE PROTEIN"/>
    <property type="match status" value="1"/>
</dbReference>
<evidence type="ECO:0000256" key="2">
    <source>
        <dbReference type="ARBA" id="ARBA00010199"/>
    </source>
</evidence>
<feature type="transmembrane region" description="Helical" evidence="7">
    <location>
        <begin position="562"/>
        <end position="584"/>
    </location>
</feature>
<dbReference type="Pfam" id="PF01554">
    <property type="entry name" value="MatE"/>
    <property type="match status" value="2"/>
</dbReference>
<evidence type="ECO:0000256" key="6">
    <source>
        <dbReference type="SAM" id="MobiDB-lite"/>
    </source>
</evidence>
<dbReference type="HOGENOM" id="CLU_012893_1_2_1"/>
<proteinExistence type="inferred from homology"/>
<feature type="region of interest" description="Disordered" evidence="6">
    <location>
        <begin position="46"/>
        <end position="65"/>
    </location>
</feature>
<keyword evidence="9" id="KW-1185">Reference proteome</keyword>
<dbReference type="EMBL" id="JOWA01000110">
    <property type="protein sequence ID" value="KEZ41144.1"/>
    <property type="molecule type" value="Genomic_DNA"/>
</dbReference>
<evidence type="ECO:0000256" key="3">
    <source>
        <dbReference type="ARBA" id="ARBA00022692"/>
    </source>
</evidence>
<dbReference type="CDD" id="cd13132">
    <property type="entry name" value="MATE_eukaryotic"/>
    <property type="match status" value="1"/>
</dbReference>
<comment type="similarity">
    <text evidence="2">Belongs to the multi antimicrobial extrusion (MATE) (TC 2.A.66.1) family.</text>
</comment>
<dbReference type="AlphaFoldDB" id="A0A084G1D2"/>
<feature type="transmembrane region" description="Helical" evidence="7">
    <location>
        <begin position="335"/>
        <end position="357"/>
    </location>
</feature>
<evidence type="ECO:0000256" key="1">
    <source>
        <dbReference type="ARBA" id="ARBA00004141"/>
    </source>
</evidence>
<feature type="transmembrane region" description="Helical" evidence="7">
    <location>
        <begin position="590"/>
        <end position="610"/>
    </location>
</feature>
<evidence type="ECO:0000313" key="8">
    <source>
        <dbReference type="EMBL" id="KEZ41144.1"/>
    </source>
</evidence>
<evidence type="ECO:0000256" key="5">
    <source>
        <dbReference type="ARBA" id="ARBA00023136"/>
    </source>
</evidence>